<feature type="transmembrane region" description="Helical" evidence="6">
    <location>
        <begin position="52"/>
        <end position="74"/>
    </location>
</feature>
<dbReference type="InterPro" id="IPR022791">
    <property type="entry name" value="L-PG_synthase/AglD"/>
</dbReference>
<feature type="transmembrane region" description="Helical" evidence="6">
    <location>
        <begin position="225"/>
        <end position="247"/>
    </location>
</feature>
<dbReference type="AlphaFoldDB" id="A0A1A7BI70"/>
<evidence type="ECO:0000256" key="4">
    <source>
        <dbReference type="ARBA" id="ARBA00022989"/>
    </source>
</evidence>
<dbReference type="RefSeq" id="WP_068863724.1">
    <property type="nucleotide sequence ID" value="NZ_LZYB01000003.1"/>
</dbReference>
<feature type="transmembrane region" description="Helical" evidence="6">
    <location>
        <begin position="12"/>
        <end position="32"/>
    </location>
</feature>
<dbReference type="GO" id="GO:0005886">
    <property type="term" value="C:plasma membrane"/>
    <property type="evidence" value="ECO:0007669"/>
    <property type="project" value="UniProtKB-SubCell"/>
</dbReference>
<organism evidence="7 8">
    <name type="scientific">Erythrobacter dokdonensis DSW-74</name>
    <dbReference type="NCBI Taxonomy" id="1300349"/>
    <lineage>
        <taxon>Bacteria</taxon>
        <taxon>Pseudomonadati</taxon>
        <taxon>Pseudomonadota</taxon>
        <taxon>Alphaproteobacteria</taxon>
        <taxon>Sphingomonadales</taxon>
        <taxon>Erythrobacteraceae</taxon>
        <taxon>Erythrobacter/Porphyrobacter group</taxon>
        <taxon>Erythrobacter</taxon>
    </lineage>
</organism>
<evidence type="ECO:0000256" key="2">
    <source>
        <dbReference type="ARBA" id="ARBA00022475"/>
    </source>
</evidence>
<feature type="transmembrane region" description="Helical" evidence="6">
    <location>
        <begin position="267"/>
        <end position="287"/>
    </location>
</feature>
<keyword evidence="4 6" id="KW-1133">Transmembrane helix</keyword>
<protein>
    <submittedName>
        <fullName evidence="7">Putative membrane protein</fullName>
    </submittedName>
</protein>
<evidence type="ECO:0000256" key="6">
    <source>
        <dbReference type="SAM" id="Phobius"/>
    </source>
</evidence>
<name>A0A1A7BI70_9SPHN</name>
<sequence>MSDTAGNRWKQAGAAVSVAAICFFAFEFFSGINWSEAAPIIREQGRMLPLALSLYLLAFLPMAAGWHFALVLCGSDASWTSSARIFLISQFAKYLPGNIGHLVGRVVLARNEGIAMATASAAMLIEIVGVLIAAGALVLAALALGAAPAVDTPLLLVASLGVAMVCGGGATFILRGKLASIRLRPRIAAGLLGLFILVFLCICAAQMVLLFSFDATMPDAKATMIVGSAIMVSWIAGFLTPGAPAGIGVREVSLLMLLQTLLEQEHILLAVAGMRLVTLVGDALMWVGGLCLPAQTRISPPVSS</sequence>
<keyword evidence="3 6" id="KW-0812">Transmembrane</keyword>
<reference evidence="7 8" key="1">
    <citation type="submission" date="2016-06" db="EMBL/GenBank/DDBJ databases">
        <title>Genome sequence of Porphyrobacter dokdonensis DSW-74.</title>
        <authorList>
            <person name="Kim J.F."/>
            <person name="Song J.Y."/>
        </authorList>
    </citation>
    <scope>NUCLEOTIDE SEQUENCE [LARGE SCALE GENOMIC DNA]</scope>
    <source>
        <strain evidence="7 8">DSW-74</strain>
    </source>
</reference>
<keyword evidence="8" id="KW-1185">Reference proteome</keyword>
<feature type="transmembrane region" description="Helical" evidence="6">
    <location>
        <begin position="124"/>
        <end position="147"/>
    </location>
</feature>
<accession>A0A1A7BI70</accession>
<dbReference type="Pfam" id="PF03706">
    <property type="entry name" value="LPG_synthase_TM"/>
    <property type="match status" value="1"/>
</dbReference>
<comment type="subcellular location">
    <subcellularLocation>
        <location evidence="1">Cell membrane</location>
        <topology evidence="1">Multi-pass membrane protein</topology>
    </subcellularLocation>
</comment>
<dbReference type="STRING" id="1300349.I603_1550"/>
<dbReference type="PATRIC" id="fig|1300349.4.peg.1547"/>
<proteinExistence type="predicted"/>
<feature type="transmembrane region" description="Helical" evidence="6">
    <location>
        <begin position="153"/>
        <end position="175"/>
    </location>
</feature>
<dbReference type="EMBL" id="LZYB01000003">
    <property type="protein sequence ID" value="OBV11142.1"/>
    <property type="molecule type" value="Genomic_DNA"/>
</dbReference>
<evidence type="ECO:0000256" key="3">
    <source>
        <dbReference type="ARBA" id="ARBA00022692"/>
    </source>
</evidence>
<evidence type="ECO:0000313" key="7">
    <source>
        <dbReference type="EMBL" id="OBV11142.1"/>
    </source>
</evidence>
<evidence type="ECO:0000256" key="1">
    <source>
        <dbReference type="ARBA" id="ARBA00004651"/>
    </source>
</evidence>
<comment type="caution">
    <text evidence="7">The sequence shown here is derived from an EMBL/GenBank/DDBJ whole genome shotgun (WGS) entry which is preliminary data.</text>
</comment>
<feature type="transmembrane region" description="Helical" evidence="6">
    <location>
        <begin position="187"/>
        <end position="213"/>
    </location>
</feature>
<dbReference type="Proteomes" id="UP000092484">
    <property type="component" value="Unassembled WGS sequence"/>
</dbReference>
<keyword evidence="5 6" id="KW-0472">Membrane</keyword>
<gene>
    <name evidence="7" type="ORF">I603_1550</name>
</gene>
<evidence type="ECO:0000313" key="8">
    <source>
        <dbReference type="Proteomes" id="UP000092484"/>
    </source>
</evidence>
<keyword evidence="2" id="KW-1003">Cell membrane</keyword>
<evidence type="ECO:0000256" key="5">
    <source>
        <dbReference type="ARBA" id="ARBA00023136"/>
    </source>
</evidence>